<organism evidence="3 4">
    <name type="scientific">Chryseobacterium gotjawalense</name>
    <dbReference type="NCBI Taxonomy" id="3042315"/>
    <lineage>
        <taxon>Bacteria</taxon>
        <taxon>Pseudomonadati</taxon>
        <taxon>Bacteroidota</taxon>
        <taxon>Flavobacteriia</taxon>
        <taxon>Flavobacteriales</taxon>
        <taxon>Weeksellaceae</taxon>
        <taxon>Chryseobacterium group</taxon>
        <taxon>Chryseobacterium</taxon>
    </lineage>
</organism>
<feature type="chain" id="PRO_5046330438" evidence="1">
    <location>
        <begin position="19"/>
        <end position="1136"/>
    </location>
</feature>
<dbReference type="Pfam" id="PF17517">
    <property type="entry name" value="IgGFc_binding"/>
    <property type="match status" value="1"/>
</dbReference>
<reference evidence="3 4" key="1">
    <citation type="submission" date="2023-05" db="EMBL/GenBank/DDBJ databases">
        <title>Genomic insight into Chryseobacterium sp. wdc7 isolated forest soil (Gotjawal).</title>
        <authorList>
            <person name="Park S.-J."/>
        </authorList>
    </citation>
    <scope>NUCLEOTIDE SEQUENCE [LARGE SCALE GENOMIC DNA]</scope>
    <source>
        <strain evidence="4">wdc7</strain>
    </source>
</reference>
<dbReference type="InterPro" id="IPR026341">
    <property type="entry name" value="T9SS_type_B"/>
</dbReference>
<dbReference type="NCBIfam" id="TIGR04131">
    <property type="entry name" value="Bac_Flav_CTERM"/>
    <property type="match status" value="1"/>
</dbReference>
<name>A0ABY8RD83_9FLAO</name>
<dbReference type="Pfam" id="PF17963">
    <property type="entry name" value="Big_9"/>
    <property type="match status" value="1"/>
</dbReference>
<keyword evidence="4" id="KW-1185">Reference proteome</keyword>
<evidence type="ECO:0000259" key="2">
    <source>
        <dbReference type="Pfam" id="PF17517"/>
    </source>
</evidence>
<gene>
    <name evidence="3" type="ORF">QGN23_12170</name>
</gene>
<keyword evidence="1" id="KW-0732">Signal</keyword>
<feature type="domain" description="IgGFc-binding protein N-terminal" evidence="2">
    <location>
        <begin position="130"/>
        <end position="445"/>
    </location>
</feature>
<dbReference type="Proteomes" id="UP001241656">
    <property type="component" value="Chromosome"/>
</dbReference>
<sequence length="1136" mass="124760">MKKSLLLLFFFIFFSSFAQLDREHWFAPMVDRVRNTSQYQSIYLSTNETTPFKVDIYHNNIVVASVNISKNNPVKYSIPNAQRNRIITTNQSDLFTPVAMGLYLKGDKPFFATLRFSVTNHGEIQTSKGTAGLGTEFRAVMAPITVENAILNFMNSIMATEDNTKVTITDFESSVKFSDGINRSQITFTLNKGQSYIIDGTGEYEDNYTGYIGAKIVSDKPIVIANGNFNGQYAGDLPNSSDILMDQGVPVDKLGQEFVLMKGNGETSSNMEKAIILATENNTEIYINNGAAPVVTLNAGQYYTTDNNAYIEQAYGHFNMFIKATKNVYIYQLLAGARSASEATGGFNYIPPLNCYLPKKIDEIGKINENEYSSNNVNYSLTVPTKLNIITEAGASLDVKSNGVSLILNASNGPFDVSGNNTWVTYSIPNITGNIAIYSSKAVTAGISAGNDAVGYGGYFAGFSSIPLITKTEGDCLPDVKLEVTEGFDRYEWLQKIGTTYVPAPGVNNTFVYIPTQAGIYAVKVKQGSCDEIQTRDFKFYNCTTFTNYDFTTCTSQDITPIFALSSQTINTPTLTINTPPTKGIAVINADGTITYTANPNATGTDTFKFSFCGNGDIPDCEILQATIHLNQVATSNVILKKCSSVNSAVFNLNDATVTPDTTAQKSYYSDAGMHNLIPNNQLANYPGTEGDFIYVYIKNSFGCDAVATITLAIDYPLVVNENLYTKNHCDEDVDGIIDGKYSVNVNSITPVVIQNSTSLTIRYYENEMKAITGGSDNITGVYVFSTAYHEVWIRVDTSGDCPPTVKKIVLNIGTKLNIKNAVSDFACDNDLDNEANINLASYIALFSTDSTVAATYFDDLTKAQNNFAGENIIADQMIKGNKIFYYRLKKQGFCDAIGTLNINLRQPQKSTVLKDKKICPDAKTSLDAGSGFDGYLWSTGEKTQVIQNLPVNDYWVDLYSNGCIYRQNVSITAIALPQITRIDIQGSTVTVNVTGGNPPYQYAIDHLNYQSSNVFLNVRGGDHTISVISADNCTPVSVDINVIQLYNAITPNDDGINDVLNYSGLLKKNEPSLQIYNRSGQTVFSGDKNNRFSWNGKFAGRAVNTGTYWYVMSWKEPGHETLTQYSGWVLVKTRE</sequence>
<evidence type="ECO:0000313" key="4">
    <source>
        <dbReference type="Proteomes" id="UP001241656"/>
    </source>
</evidence>
<protein>
    <submittedName>
        <fullName evidence="3">Gliding motility-associated C-terminal domain-containing protein</fullName>
    </submittedName>
</protein>
<feature type="signal peptide" evidence="1">
    <location>
        <begin position="1"/>
        <end position="18"/>
    </location>
</feature>
<evidence type="ECO:0000256" key="1">
    <source>
        <dbReference type="SAM" id="SignalP"/>
    </source>
</evidence>
<accession>A0ABY8RD83</accession>
<dbReference type="RefSeq" id="WP_282904545.1">
    <property type="nucleotide sequence ID" value="NZ_CP124855.1"/>
</dbReference>
<evidence type="ECO:0000313" key="3">
    <source>
        <dbReference type="EMBL" id="WHF51177.1"/>
    </source>
</evidence>
<dbReference type="Pfam" id="PF13585">
    <property type="entry name" value="CHU_C"/>
    <property type="match status" value="1"/>
</dbReference>
<dbReference type="InterPro" id="IPR035234">
    <property type="entry name" value="IgGFc-bd_N"/>
</dbReference>
<dbReference type="Gene3D" id="2.60.40.3440">
    <property type="match status" value="1"/>
</dbReference>
<dbReference type="EMBL" id="CP124855">
    <property type="protein sequence ID" value="WHF51177.1"/>
    <property type="molecule type" value="Genomic_DNA"/>
</dbReference>
<proteinExistence type="predicted"/>